<reference evidence="2 3" key="1">
    <citation type="journal article" date="2018" name="Sci. Rep.">
        <title>Raphidocelis subcapitata (=Pseudokirchneriella subcapitata) provides an insight into genome evolution and environmental adaptations in the Sphaeropleales.</title>
        <authorList>
            <person name="Suzuki S."/>
            <person name="Yamaguchi H."/>
            <person name="Nakajima N."/>
            <person name="Kawachi M."/>
        </authorList>
    </citation>
    <scope>NUCLEOTIDE SEQUENCE [LARGE SCALE GENOMIC DNA]</scope>
    <source>
        <strain evidence="2 3">NIES-35</strain>
    </source>
</reference>
<comment type="caution">
    <text evidence="2">The sequence shown here is derived from an EMBL/GenBank/DDBJ whole genome shotgun (WGS) entry which is preliminary data.</text>
</comment>
<feature type="compositionally biased region" description="Polar residues" evidence="1">
    <location>
        <begin position="75"/>
        <end position="89"/>
    </location>
</feature>
<accession>A0A2V0P7G4</accession>
<protein>
    <submittedName>
        <fullName evidence="2">Uncharacterized protein</fullName>
    </submittedName>
</protein>
<sequence length="89" mass="8993">MQPQTEPAADAAPTRRGPLKKGARATRKALGNAAAAFGGLFVGKSAPKPAPAQTMELQEMRGASAIGCGHRKSGSESSALTDTSADQSL</sequence>
<evidence type="ECO:0000313" key="2">
    <source>
        <dbReference type="EMBL" id="GBF93127.1"/>
    </source>
</evidence>
<evidence type="ECO:0000313" key="3">
    <source>
        <dbReference type="Proteomes" id="UP000247498"/>
    </source>
</evidence>
<gene>
    <name evidence="2" type="ORF">Rsub_05856</name>
</gene>
<evidence type="ECO:0000256" key="1">
    <source>
        <dbReference type="SAM" id="MobiDB-lite"/>
    </source>
</evidence>
<dbReference type="AlphaFoldDB" id="A0A2V0P7G4"/>
<feature type="region of interest" description="Disordered" evidence="1">
    <location>
        <begin position="61"/>
        <end position="89"/>
    </location>
</feature>
<organism evidence="2 3">
    <name type="scientific">Raphidocelis subcapitata</name>
    <dbReference type="NCBI Taxonomy" id="307507"/>
    <lineage>
        <taxon>Eukaryota</taxon>
        <taxon>Viridiplantae</taxon>
        <taxon>Chlorophyta</taxon>
        <taxon>core chlorophytes</taxon>
        <taxon>Chlorophyceae</taxon>
        <taxon>CS clade</taxon>
        <taxon>Sphaeropleales</taxon>
        <taxon>Selenastraceae</taxon>
        <taxon>Raphidocelis</taxon>
    </lineage>
</organism>
<feature type="region of interest" description="Disordered" evidence="1">
    <location>
        <begin position="1"/>
        <end position="27"/>
    </location>
</feature>
<name>A0A2V0P7G4_9CHLO</name>
<dbReference type="EMBL" id="BDRX01000038">
    <property type="protein sequence ID" value="GBF93127.1"/>
    <property type="molecule type" value="Genomic_DNA"/>
</dbReference>
<dbReference type="Proteomes" id="UP000247498">
    <property type="component" value="Unassembled WGS sequence"/>
</dbReference>
<feature type="compositionally biased region" description="Basic residues" evidence="1">
    <location>
        <begin position="17"/>
        <end position="27"/>
    </location>
</feature>
<proteinExistence type="predicted"/>
<keyword evidence="3" id="KW-1185">Reference proteome</keyword>
<dbReference type="InParanoid" id="A0A2V0P7G4"/>